<reference evidence="7" key="1">
    <citation type="journal article" date="2019" name="Int. J. Syst. Evol. Microbiol.">
        <title>The Global Catalogue of Microorganisms (GCM) 10K type strain sequencing project: providing services to taxonomists for standard genome sequencing and annotation.</title>
        <authorList>
            <consortium name="The Broad Institute Genomics Platform"/>
            <consortium name="The Broad Institute Genome Sequencing Center for Infectious Disease"/>
            <person name="Wu L."/>
            <person name="Ma J."/>
        </authorList>
    </citation>
    <scope>NUCLEOTIDE SEQUENCE [LARGE SCALE GENOMIC DNA]</scope>
    <source>
        <strain evidence="7">CCUG 67170</strain>
    </source>
</reference>
<evidence type="ECO:0000256" key="2">
    <source>
        <dbReference type="ARBA" id="ARBA00022448"/>
    </source>
</evidence>
<dbReference type="Pfam" id="PF00005">
    <property type="entry name" value="ABC_tran"/>
    <property type="match status" value="1"/>
</dbReference>
<evidence type="ECO:0000256" key="3">
    <source>
        <dbReference type="ARBA" id="ARBA00022741"/>
    </source>
</evidence>
<evidence type="ECO:0000313" key="7">
    <source>
        <dbReference type="Proteomes" id="UP001595807"/>
    </source>
</evidence>
<keyword evidence="7" id="KW-1185">Reference proteome</keyword>
<dbReference type="Proteomes" id="UP001595807">
    <property type="component" value="Unassembled WGS sequence"/>
</dbReference>
<dbReference type="PROSITE" id="PS50893">
    <property type="entry name" value="ABC_TRANSPORTER_2"/>
    <property type="match status" value="1"/>
</dbReference>
<dbReference type="InterPro" id="IPR003593">
    <property type="entry name" value="AAA+_ATPase"/>
</dbReference>
<keyword evidence="3" id="KW-0547">Nucleotide-binding</keyword>
<comment type="caution">
    <text evidence="6">The sequence shown here is derived from an EMBL/GenBank/DDBJ whole genome shotgun (WGS) entry which is preliminary data.</text>
</comment>
<keyword evidence="4 6" id="KW-0067">ATP-binding</keyword>
<dbReference type="InterPro" id="IPR017871">
    <property type="entry name" value="ABC_transporter-like_CS"/>
</dbReference>
<dbReference type="PROSITE" id="PS00211">
    <property type="entry name" value="ABC_TRANSPORTER_1"/>
    <property type="match status" value="1"/>
</dbReference>
<evidence type="ECO:0000256" key="4">
    <source>
        <dbReference type="ARBA" id="ARBA00022840"/>
    </source>
</evidence>
<accession>A0ABV8CW39</accession>
<evidence type="ECO:0000256" key="1">
    <source>
        <dbReference type="ARBA" id="ARBA00005417"/>
    </source>
</evidence>
<dbReference type="SMART" id="SM00382">
    <property type="entry name" value="AAA"/>
    <property type="match status" value="1"/>
</dbReference>
<dbReference type="PANTHER" id="PTHR42734">
    <property type="entry name" value="METAL TRANSPORT SYSTEM ATP-BINDING PROTEIN TM_0124-RELATED"/>
    <property type="match status" value="1"/>
</dbReference>
<feature type="domain" description="ABC transporter" evidence="5">
    <location>
        <begin position="6"/>
        <end position="242"/>
    </location>
</feature>
<gene>
    <name evidence="6" type="ORF">ACFORF_06750</name>
</gene>
<dbReference type="Gene3D" id="3.40.50.300">
    <property type="entry name" value="P-loop containing nucleotide triphosphate hydrolases"/>
    <property type="match status" value="1"/>
</dbReference>
<dbReference type="SUPFAM" id="SSF52540">
    <property type="entry name" value="P-loop containing nucleoside triphosphate hydrolases"/>
    <property type="match status" value="1"/>
</dbReference>
<evidence type="ECO:0000313" key="6">
    <source>
        <dbReference type="EMBL" id="MFC3928263.1"/>
    </source>
</evidence>
<dbReference type="InterPro" id="IPR003439">
    <property type="entry name" value="ABC_transporter-like_ATP-bd"/>
</dbReference>
<dbReference type="PANTHER" id="PTHR42734:SF5">
    <property type="entry name" value="IRON TRANSPORT SYSTEM ATP-BINDING PROTEIN HI_0361-RELATED"/>
    <property type="match status" value="1"/>
</dbReference>
<proteinExistence type="inferred from homology"/>
<sequence>MQEQILRVEHLRVDYGQVQALEDMTLSIPKGVRAAVVGPNGAGKSTFFKAILGLEKATQGQVTLFGQSNQLEQIIKDKVAYIPQASQVNWNFPATVYDIVMMGRFAHITGLFKRPRALDRQKVEEALETMRLTDLKDRQIDQLSGGQRQRVFIARALVQEADLYLMDEPLAGVDIETEKIIMATLKTFQEQGKTSIVIHHDLTTVSSYFDYMVWLNRRAVAAGPLKEVMTEANYLATYRVQDVSLLFGKEG</sequence>
<name>A0ABV8CW39_9STRE</name>
<comment type="similarity">
    <text evidence="1">Belongs to the ABC transporter superfamily.</text>
</comment>
<organism evidence="6 7">
    <name type="scientific">Streptococcus caprae</name>
    <dbReference type="NCBI Taxonomy" id="1640501"/>
    <lineage>
        <taxon>Bacteria</taxon>
        <taxon>Bacillati</taxon>
        <taxon>Bacillota</taxon>
        <taxon>Bacilli</taxon>
        <taxon>Lactobacillales</taxon>
        <taxon>Streptococcaceae</taxon>
        <taxon>Streptococcus</taxon>
    </lineage>
</organism>
<dbReference type="InterPro" id="IPR050153">
    <property type="entry name" value="Metal_Ion_Import_ABC"/>
</dbReference>
<dbReference type="InterPro" id="IPR027417">
    <property type="entry name" value="P-loop_NTPase"/>
</dbReference>
<dbReference type="GO" id="GO:0005524">
    <property type="term" value="F:ATP binding"/>
    <property type="evidence" value="ECO:0007669"/>
    <property type="project" value="UniProtKB-KW"/>
</dbReference>
<evidence type="ECO:0000259" key="5">
    <source>
        <dbReference type="PROSITE" id="PS50893"/>
    </source>
</evidence>
<dbReference type="CDD" id="cd03235">
    <property type="entry name" value="ABC_Metallic_Cations"/>
    <property type="match status" value="1"/>
</dbReference>
<dbReference type="EMBL" id="JBHRZV010000049">
    <property type="protein sequence ID" value="MFC3928263.1"/>
    <property type="molecule type" value="Genomic_DNA"/>
</dbReference>
<dbReference type="RefSeq" id="WP_380426651.1">
    <property type="nucleotide sequence ID" value="NZ_JBHRZV010000049.1"/>
</dbReference>
<protein>
    <submittedName>
        <fullName evidence="6">Metal ABC transporter ATP-binding protein</fullName>
    </submittedName>
</protein>
<keyword evidence="2" id="KW-0813">Transport</keyword>